<gene>
    <name evidence="1" type="ORF">Dsin_022102</name>
</gene>
<organism evidence="1 2">
    <name type="scientific">Dipteronia sinensis</name>
    <dbReference type="NCBI Taxonomy" id="43782"/>
    <lineage>
        <taxon>Eukaryota</taxon>
        <taxon>Viridiplantae</taxon>
        <taxon>Streptophyta</taxon>
        <taxon>Embryophyta</taxon>
        <taxon>Tracheophyta</taxon>
        <taxon>Spermatophyta</taxon>
        <taxon>Magnoliopsida</taxon>
        <taxon>eudicotyledons</taxon>
        <taxon>Gunneridae</taxon>
        <taxon>Pentapetalae</taxon>
        <taxon>rosids</taxon>
        <taxon>malvids</taxon>
        <taxon>Sapindales</taxon>
        <taxon>Sapindaceae</taxon>
        <taxon>Hippocastanoideae</taxon>
        <taxon>Acereae</taxon>
        <taxon>Dipteronia</taxon>
    </lineage>
</organism>
<evidence type="ECO:0008006" key="3">
    <source>
        <dbReference type="Google" id="ProtNLM"/>
    </source>
</evidence>
<dbReference type="EMBL" id="JANJYJ010000007">
    <property type="protein sequence ID" value="KAK3198687.1"/>
    <property type="molecule type" value="Genomic_DNA"/>
</dbReference>
<comment type="caution">
    <text evidence="1">The sequence shown here is derived from an EMBL/GenBank/DDBJ whole genome shotgun (WGS) entry which is preliminary data.</text>
</comment>
<reference evidence="1" key="1">
    <citation type="journal article" date="2023" name="Plant J.">
        <title>Genome sequences and population genomics provide insights into the demographic history, inbreeding, and mutation load of two 'living fossil' tree species of Dipteronia.</title>
        <authorList>
            <person name="Feng Y."/>
            <person name="Comes H.P."/>
            <person name="Chen J."/>
            <person name="Zhu S."/>
            <person name="Lu R."/>
            <person name="Zhang X."/>
            <person name="Li P."/>
            <person name="Qiu J."/>
            <person name="Olsen K.M."/>
            <person name="Qiu Y."/>
        </authorList>
    </citation>
    <scope>NUCLEOTIDE SEQUENCE</scope>
    <source>
        <strain evidence="1">NBL</strain>
    </source>
</reference>
<protein>
    <recommendedName>
        <fullName evidence="3">Retrotransposon gag domain-containing protein</fullName>
    </recommendedName>
</protein>
<evidence type="ECO:0000313" key="2">
    <source>
        <dbReference type="Proteomes" id="UP001281410"/>
    </source>
</evidence>
<keyword evidence="2" id="KW-1185">Reference proteome</keyword>
<evidence type="ECO:0000313" key="1">
    <source>
        <dbReference type="EMBL" id="KAK3198687.1"/>
    </source>
</evidence>
<name>A0AAE0E0U4_9ROSI</name>
<dbReference type="Proteomes" id="UP001281410">
    <property type="component" value="Unassembled WGS sequence"/>
</dbReference>
<sequence length="136" mass="16048">MLEREFLQLLKEEFKAFELLFNKGIDRMLENIRKTSSDPKGSANKVFSSSNLESAKQNFPEFDGSDPKLWIRKCDRAFLLHPVPQDQKVLVASSQFEKEAEMWYQLVYARRVGVTWREFKEAVLDRFLNEKQELVV</sequence>
<proteinExistence type="predicted"/>
<dbReference type="AlphaFoldDB" id="A0AAE0E0U4"/>
<accession>A0AAE0E0U4</accession>